<dbReference type="Pfam" id="PF13707">
    <property type="entry name" value="RloB"/>
    <property type="match status" value="1"/>
</dbReference>
<comment type="caution">
    <text evidence="1">The sequence shown here is derived from an EMBL/GenBank/DDBJ whole genome shotgun (WGS) entry which is preliminary data.</text>
</comment>
<dbReference type="RefSeq" id="WP_184866120.1">
    <property type="nucleotide sequence ID" value="NZ_BAAAWY010000029.1"/>
</dbReference>
<dbReference type="InterPro" id="IPR025591">
    <property type="entry name" value="RloB"/>
</dbReference>
<dbReference type="AlphaFoldDB" id="A0A7W9KLY9"/>
<dbReference type="Proteomes" id="UP000585638">
    <property type="component" value="Unassembled WGS sequence"/>
</dbReference>
<protein>
    <recommendedName>
        <fullName evidence="3">RloB-like protein</fullName>
    </recommendedName>
</protein>
<evidence type="ECO:0008006" key="3">
    <source>
        <dbReference type="Google" id="ProtNLM"/>
    </source>
</evidence>
<evidence type="ECO:0000313" key="2">
    <source>
        <dbReference type="Proteomes" id="UP000585638"/>
    </source>
</evidence>
<reference evidence="1 2" key="1">
    <citation type="submission" date="2020-08" db="EMBL/GenBank/DDBJ databases">
        <title>Sequencing the genomes of 1000 actinobacteria strains.</title>
        <authorList>
            <person name="Klenk H.-P."/>
        </authorList>
    </citation>
    <scope>NUCLEOTIDE SEQUENCE [LARGE SCALE GENOMIC DNA]</scope>
    <source>
        <strain evidence="1 2">DSM 43851</strain>
    </source>
</reference>
<name>A0A7W9KLY9_9PSEU</name>
<sequence>MRRENSSRRRAAFREPRKQVLIVCGGTRTEPDYFDGLKRARRNPAVQVKVLGKGIDPEQLVTHAHKVGSDFDEVWCVVDTDEFDIAKAVKLADKLKVRLAVSNPCFELWLLLHFCDHRGESASYRQLLPKLIKHVPGYDKCRLDFDQFDPGVAEAVRRAERLDPSGRDHGQNPSTGVWKLVRQVLPD</sequence>
<evidence type="ECO:0000313" key="1">
    <source>
        <dbReference type="EMBL" id="MBB5894259.1"/>
    </source>
</evidence>
<accession>A0A7W9KLY9</accession>
<keyword evidence="2" id="KW-1185">Reference proteome</keyword>
<gene>
    <name evidence="1" type="ORF">BJ998_005455</name>
</gene>
<organism evidence="1 2">
    <name type="scientific">Kutzneria kofuensis</name>
    <dbReference type="NCBI Taxonomy" id="103725"/>
    <lineage>
        <taxon>Bacteria</taxon>
        <taxon>Bacillati</taxon>
        <taxon>Actinomycetota</taxon>
        <taxon>Actinomycetes</taxon>
        <taxon>Pseudonocardiales</taxon>
        <taxon>Pseudonocardiaceae</taxon>
        <taxon>Kutzneria</taxon>
    </lineage>
</organism>
<proteinExistence type="predicted"/>
<dbReference type="EMBL" id="JACHIR010000001">
    <property type="protein sequence ID" value="MBB5894259.1"/>
    <property type="molecule type" value="Genomic_DNA"/>
</dbReference>